<evidence type="ECO:0000256" key="4">
    <source>
        <dbReference type="ARBA" id="ARBA00022741"/>
    </source>
</evidence>
<keyword evidence="5 9" id="KW-0418">Kinase</keyword>
<organism evidence="9 10">
    <name type="scientific">Cinnamomum micranthum f. kanehirae</name>
    <dbReference type="NCBI Taxonomy" id="337451"/>
    <lineage>
        <taxon>Eukaryota</taxon>
        <taxon>Viridiplantae</taxon>
        <taxon>Streptophyta</taxon>
        <taxon>Embryophyta</taxon>
        <taxon>Tracheophyta</taxon>
        <taxon>Spermatophyta</taxon>
        <taxon>Magnoliopsida</taxon>
        <taxon>Magnoliidae</taxon>
        <taxon>Laurales</taxon>
        <taxon>Lauraceae</taxon>
        <taxon>Cinnamomum</taxon>
    </lineage>
</organism>
<dbReference type="AlphaFoldDB" id="A0A3S3R0A3"/>
<protein>
    <submittedName>
        <fullName evidence="9">Putative serine/threonine-protein kinase</fullName>
    </submittedName>
</protein>
<evidence type="ECO:0000256" key="2">
    <source>
        <dbReference type="ARBA" id="ARBA00022475"/>
    </source>
</evidence>
<dbReference type="Pfam" id="PF25575">
    <property type="entry name" value="TPR_BSK1_C"/>
    <property type="match status" value="1"/>
</dbReference>
<dbReference type="OrthoDB" id="2335338at2759"/>
<sequence>MKLTYTSSAYTNVQALDMIRSKNMILLTDSQLEGNFSTEQSTVLINLASRCFPYEPREQPNLKNVVDTLAPLQTKPEVASHVMLGIAKHEQAPPTPQRHLSPTGEACSRMDLRAIHQILVKTHYRDDEGTNELSFQEWTQPMRDTLEARKRGDFAFHDRDFKTAIDCYTQEMFIDVGTMVSPTVYARRSLCYLLCDQPDAAL</sequence>
<evidence type="ECO:0000259" key="8">
    <source>
        <dbReference type="Pfam" id="PF25575"/>
    </source>
</evidence>
<dbReference type="Gene3D" id="1.10.510.10">
    <property type="entry name" value="Transferase(Phosphotransferase) domain 1"/>
    <property type="match status" value="1"/>
</dbReference>
<evidence type="ECO:0000256" key="7">
    <source>
        <dbReference type="ARBA" id="ARBA00023136"/>
    </source>
</evidence>
<keyword evidence="6" id="KW-0067">ATP-binding</keyword>
<dbReference type="InterPro" id="IPR045845">
    <property type="entry name" value="BSK"/>
</dbReference>
<keyword evidence="10" id="KW-1185">Reference proteome</keyword>
<dbReference type="STRING" id="337451.A0A3S3R0A3"/>
<dbReference type="GO" id="GO:0009742">
    <property type="term" value="P:brassinosteroid mediated signaling pathway"/>
    <property type="evidence" value="ECO:0007669"/>
    <property type="project" value="InterPro"/>
</dbReference>
<comment type="subcellular location">
    <subcellularLocation>
        <location evidence="1">Endomembrane system</location>
    </subcellularLocation>
</comment>
<dbReference type="EMBL" id="QPKB01000010">
    <property type="protein sequence ID" value="RWR93411.1"/>
    <property type="molecule type" value="Genomic_DNA"/>
</dbReference>
<feature type="domain" description="Serine/threonine-protein kinase BSK1-like TPR repeats" evidence="8">
    <location>
        <begin position="105"/>
        <end position="202"/>
    </location>
</feature>
<evidence type="ECO:0000256" key="5">
    <source>
        <dbReference type="ARBA" id="ARBA00022777"/>
    </source>
</evidence>
<dbReference type="GO" id="GO:0012505">
    <property type="term" value="C:endomembrane system"/>
    <property type="evidence" value="ECO:0007669"/>
    <property type="project" value="UniProtKB-SubCell"/>
</dbReference>
<dbReference type="PANTHER" id="PTHR45863">
    <property type="entry name" value="SERINE/THREONINE-PROTEIN KINASE BSK5"/>
    <property type="match status" value="1"/>
</dbReference>
<dbReference type="GO" id="GO:0004672">
    <property type="term" value="F:protein kinase activity"/>
    <property type="evidence" value="ECO:0007669"/>
    <property type="project" value="InterPro"/>
</dbReference>
<reference evidence="9 10" key="1">
    <citation type="journal article" date="2019" name="Nat. Plants">
        <title>Stout camphor tree genome fills gaps in understanding of flowering plant genome evolution.</title>
        <authorList>
            <person name="Chaw S.M."/>
            <person name="Liu Y.C."/>
            <person name="Wu Y.W."/>
            <person name="Wang H.Y."/>
            <person name="Lin C.I."/>
            <person name="Wu C.S."/>
            <person name="Ke H.M."/>
            <person name="Chang L.Y."/>
            <person name="Hsu C.Y."/>
            <person name="Yang H.T."/>
            <person name="Sudianto E."/>
            <person name="Hsu M.H."/>
            <person name="Wu K.P."/>
            <person name="Wang L.N."/>
            <person name="Leebens-Mack J.H."/>
            <person name="Tsai I.J."/>
        </authorList>
    </citation>
    <scope>NUCLEOTIDE SEQUENCE [LARGE SCALE GENOMIC DNA]</scope>
    <source>
        <strain evidence="10">cv. Chaw 1501</strain>
        <tissue evidence="9">Young leaves</tissue>
    </source>
</reference>
<evidence type="ECO:0000256" key="6">
    <source>
        <dbReference type="ARBA" id="ARBA00022840"/>
    </source>
</evidence>
<evidence type="ECO:0000256" key="3">
    <source>
        <dbReference type="ARBA" id="ARBA00022679"/>
    </source>
</evidence>
<proteinExistence type="predicted"/>
<evidence type="ECO:0000313" key="10">
    <source>
        <dbReference type="Proteomes" id="UP000283530"/>
    </source>
</evidence>
<accession>A0A3S3R0A3</accession>
<keyword evidence="7" id="KW-0472">Membrane</keyword>
<evidence type="ECO:0000313" key="9">
    <source>
        <dbReference type="EMBL" id="RWR93411.1"/>
    </source>
</evidence>
<evidence type="ECO:0000256" key="1">
    <source>
        <dbReference type="ARBA" id="ARBA00004308"/>
    </source>
</evidence>
<dbReference type="GO" id="GO:0005524">
    <property type="term" value="F:ATP binding"/>
    <property type="evidence" value="ECO:0007669"/>
    <property type="project" value="UniProtKB-KW"/>
</dbReference>
<dbReference type="PANTHER" id="PTHR45863:SF22">
    <property type="entry name" value="SERINE_THREONINE-PROTEIN KINASE BSK1"/>
    <property type="match status" value="1"/>
</dbReference>
<comment type="caution">
    <text evidence="9">The sequence shown here is derived from an EMBL/GenBank/DDBJ whole genome shotgun (WGS) entry which is preliminary data.</text>
</comment>
<gene>
    <name evidence="9" type="ORF">CKAN_02266000</name>
</gene>
<keyword evidence="4" id="KW-0547">Nucleotide-binding</keyword>
<keyword evidence="3" id="KW-0808">Transferase</keyword>
<dbReference type="Proteomes" id="UP000283530">
    <property type="component" value="Unassembled WGS sequence"/>
</dbReference>
<keyword evidence="2" id="KW-1003">Cell membrane</keyword>
<name>A0A3S3R0A3_9MAGN</name>
<dbReference type="InterPro" id="IPR058209">
    <property type="entry name" value="TPR_BSK1_C"/>
</dbReference>